<proteinExistence type="predicted"/>
<keyword evidence="2" id="KW-1185">Reference proteome</keyword>
<dbReference type="AlphaFoldDB" id="A0A9P8QG04"/>
<name>A0A9P8QG04_9HYPO</name>
<organism evidence="1 2">
    <name type="scientific">Trichoderma cornu-damae</name>
    <dbReference type="NCBI Taxonomy" id="654480"/>
    <lineage>
        <taxon>Eukaryota</taxon>
        <taxon>Fungi</taxon>
        <taxon>Dikarya</taxon>
        <taxon>Ascomycota</taxon>
        <taxon>Pezizomycotina</taxon>
        <taxon>Sordariomycetes</taxon>
        <taxon>Hypocreomycetidae</taxon>
        <taxon>Hypocreales</taxon>
        <taxon>Hypocreaceae</taxon>
        <taxon>Trichoderma</taxon>
    </lineage>
</organism>
<protein>
    <submittedName>
        <fullName evidence="1">Uncharacterized protein</fullName>
    </submittedName>
</protein>
<gene>
    <name evidence="1" type="ORF">Trco_007420</name>
</gene>
<reference evidence="1" key="1">
    <citation type="submission" date="2021-08" db="EMBL/GenBank/DDBJ databases">
        <title>Chromosome-Level Trichoderma cornu-damae using Hi-C Data.</title>
        <authorList>
            <person name="Kim C.S."/>
        </authorList>
    </citation>
    <scope>NUCLEOTIDE SEQUENCE</scope>
    <source>
        <strain evidence="1">KA19-0412C</strain>
    </source>
</reference>
<comment type="caution">
    <text evidence="1">The sequence shown here is derived from an EMBL/GenBank/DDBJ whole genome shotgun (WGS) entry which is preliminary data.</text>
</comment>
<sequence length="68" mass="7243">MSKELPLIWSLTTSTPGRTAIGTCGANAEEALTPWAAWVVKLGEFAFVGRGAEHQCLAIDSLLYGVVH</sequence>
<evidence type="ECO:0000313" key="2">
    <source>
        <dbReference type="Proteomes" id="UP000827724"/>
    </source>
</evidence>
<accession>A0A9P8QG04</accession>
<dbReference type="EMBL" id="JAIWOZ010000006">
    <property type="protein sequence ID" value="KAH6603974.1"/>
    <property type="molecule type" value="Genomic_DNA"/>
</dbReference>
<evidence type="ECO:0000313" key="1">
    <source>
        <dbReference type="EMBL" id="KAH6603974.1"/>
    </source>
</evidence>
<dbReference type="Proteomes" id="UP000827724">
    <property type="component" value="Unassembled WGS sequence"/>
</dbReference>